<name>A0A7H9E875_9LACO</name>
<dbReference type="RefSeq" id="WP_060463977.1">
    <property type="nucleotide sequence ID" value="NZ_CP047415.1"/>
</dbReference>
<dbReference type="SUPFAM" id="SSF47413">
    <property type="entry name" value="lambda repressor-like DNA-binding domains"/>
    <property type="match status" value="1"/>
</dbReference>
<dbReference type="PROSITE" id="PS50943">
    <property type="entry name" value="HTH_CROC1"/>
    <property type="match status" value="1"/>
</dbReference>
<evidence type="ECO:0000313" key="1">
    <source>
        <dbReference type="EMBL" id="QLL73739.1"/>
    </source>
</evidence>
<protein>
    <submittedName>
        <fullName evidence="1">Helix-turn-helix domain-containing protein</fullName>
    </submittedName>
</protein>
<dbReference type="SMART" id="SM00530">
    <property type="entry name" value="HTH_XRE"/>
    <property type="match status" value="1"/>
</dbReference>
<organism evidence="1 2">
    <name type="scientific">Lactobacillus crispatus</name>
    <dbReference type="NCBI Taxonomy" id="47770"/>
    <lineage>
        <taxon>Bacteria</taxon>
        <taxon>Bacillati</taxon>
        <taxon>Bacillota</taxon>
        <taxon>Bacilli</taxon>
        <taxon>Lactobacillales</taxon>
        <taxon>Lactobacillaceae</taxon>
        <taxon>Lactobacillus</taxon>
    </lineage>
</organism>
<dbReference type="Proteomes" id="UP000510660">
    <property type="component" value="Chromosome"/>
</dbReference>
<gene>
    <name evidence="1" type="ORF">GTO85_04815</name>
</gene>
<accession>A0A7H9E875</accession>
<dbReference type="Gene3D" id="1.10.260.40">
    <property type="entry name" value="lambda repressor-like DNA-binding domains"/>
    <property type="match status" value="1"/>
</dbReference>
<dbReference type="InterPro" id="IPR001387">
    <property type="entry name" value="Cro/C1-type_HTH"/>
</dbReference>
<proteinExistence type="predicted"/>
<evidence type="ECO:0000313" key="2">
    <source>
        <dbReference type="Proteomes" id="UP000510660"/>
    </source>
</evidence>
<reference evidence="1 2" key="1">
    <citation type="submission" date="2020-01" db="EMBL/GenBank/DDBJ databases">
        <title>Complete and circular genome sequences of six lactobacillus isolates from horses.</title>
        <authorList>
            <person name="Hassan H.M."/>
        </authorList>
    </citation>
    <scope>NUCLEOTIDE SEQUENCE [LARGE SCALE GENOMIC DNA]</scope>
    <source>
        <strain evidence="1 2">1D</strain>
    </source>
</reference>
<dbReference type="InterPro" id="IPR010982">
    <property type="entry name" value="Lambda_DNA-bd_dom_sf"/>
</dbReference>
<dbReference type="CDD" id="cd00093">
    <property type="entry name" value="HTH_XRE"/>
    <property type="match status" value="1"/>
</dbReference>
<dbReference type="GO" id="GO:0003677">
    <property type="term" value="F:DNA binding"/>
    <property type="evidence" value="ECO:0007669"/>
    <property type="project" value="InterPro"/>
</dbReference>
<dbReference type="AlphaFoldDB" id="A0A7H9E875"/>
<dbReference type="Pfam" id="PF01381">
    <property type="entry name" value="HTH_3"/>
    <property type="match status" value="1"/>
</dbReference>
<dbReference type="EMBL" id="CP047415">
    <property type="protein sequence ID" value="QLL73739.1"/>
    <property type="molecule type" value="Genomic_DNA"/>
</dbReference>
<sequence length="127" mass="14149">MARGESTPLDKENKNIVSNNLVEIARSKNLRQADIVRLSGLAKSTINGYFKGISLPTETNLLKLSKALNVSPADIDPRYSNNKPTNKYSDADLDEMIDNAHSYDGKPVDDHDRALIKQYLKALFSNK</sequence>